<keyword evidence="2" id="KW-1185">Reference proteome</keyword>
<dbReference type="InterPro" id="IPR013579">
    <property type="entry name" value="FAST_2"/>
</dbReference>
<evidence type="ECO:0000313" key="2">
    <source>
        <dbReference type="Proteomes" id="UP000085678"/>
    </source>
</evidence>
<evidence type="ECO:0000259" key="1">
    <source>
        <dbReference type="Pfam" id="PF08368"/>
    </source>
</evidence>
<dbReference type="KEGG" id="lak:106152493"/>
<dbReference type="InParanoid" id="A0A1S3H606"/>
<accession>A0A1S3H606</accession>
<gene>
    <name evidence="3" type="primary">LOC106152493</name>
</gene>
<reference evidence="3" key="1">
    <citation type="journal article" date="2015" name="Nat. Commun.">
        <title>The Lingula genome provides insights into brachiopod evolution and the origin of phosphate biomineralization.</title>
        <authorList>
            <person name="Luo Y.J."/>
            <person name="Takeuchi T."/>
            <person name="Koyanagi R."/>
            <person name="Yamada L."/>
            <person name="Kanda M."/>
            <person name="Khalturina M."/>
            <person name="Fujie M."/>
            <person name="Yamasaki S.I."/>
            <person name="Endo K."/>
            <person name="Satoh N."/>
        </authorList>
    </citation>
    <scope>NUCLEOTIDE SEQUENCE</scope>
</reference>
<evidence type="ECO:0000313" key="3">
    <source>
        <dbReference type="RefSeq" id="XP_013381555.1"/>
    </source>
</evidence>
<proteinExistence type="predicted"/>
<sequence length="869" mass="99067">MLASRGLSVCCSKVMPMWSFNKSLRAFGPGHILESSGTGRGVQVTRKATGFHKISSFSGRLYPRKHNTARCSTAYCTYNMCSLKKTIPCAGDLGKNLFFCSRQQGVVNYHTDMGNAGGKEVVELMQKIKQEVYESLNINWLDKSDPAICYRELYLQSDINRCLSPHLKKVETELNMILDKADEEKDAMELKSLSTLVLNLMQLGVHFIHPVVTWDLLLTCVQRCGTADLPALVPLSAVCQQLFITEKTAWRGDVISEVVERFKDVLRENEKDFEHHDLVSVLQIAEKLSHFMSDNMFRDVASRVNSEVEKHDLRILNQDAAEIIKHVILFMSAPRKFGLYSPNRSIKTDEYFPLQEIVFSTLQANKEDVVSVLGHHITQQGLMVISNLNHRAVSLRRSVLNSCVQSISGFHGSEPLSNSKYQTDLIPKVDVDVNMEKGSSQLPGPDFGGLLCAVSTGLFKDSDWWILQEELFKSLRQGSVFSLIEVADVLKSGRRILGSVKNASQKEFIMCFLHCWNDLNGHPRELRMILECIATLAHPFYGIRDNELVSLLTRHLQSRCYMLPVKELMHITSIIISFSSKPSQPFLARPLLERMKSGDVHKMISLIPRNILKAFHDLEEFHVIGKLLDEMSLKDITMPDKDNLERNKRAGIVTWAKAVDRACLKQDYPTDAFYLLTSLEFLEALEPDMIILEHHEPPAILARFNALLNINRAAVLECPELRIPWLLGSYKKSFPVPTYTWQGKNDVKNLLVSILGGEEYISMDSTSPFLHHIDFEIQFDSQNRPIPVEEFNSSHTHRKIAISMPVKVYYERYVSHSRDSQKMRQLEILGYKVVMLYPRIWETYNLCQQKEFLRQAISDMGHNIEGEGH</sequence>
<dbReference type="Proteomes" id="UP000085678">
    <property type="component" value="Unplaced"/>
</dbReference>
<dbReference type="GeneID" id="106152493"/>
<protein>
    <submittedName>
        <fullName evidence="3">Uncharacterized protein LOC106152493</fullName>
    </submittedName>
</protein>
<feature type="domain" description="FAST kinase-like protein subdomain 2" evidence="1">
    <location>
        <begin position="706"/>
        <end position="787"/>
    </location>
</feature>
<dbReference type="RefSeq" id="XP_013381555.1">
    <property type="nucleotide sequence ID" value="XM_013526101.1"/>
</dbReference>
<dbReference type="OrthoDB" id="385235at2759"/>
<dbReference type="AlphaFoldDB" id="A0A1S3H606"/>
<name>A0A1S3H606_LINAN</name>
<dbReference type="STRING" id="7574.A0A1S3H606"/>
<dbReference type="Pfam" id="PF08368">
    <property type="entry name" value="FAST_2"/>
    <property type="match status" value="1"/>
</dbReference>
<reference evidence="3" key="2">
    <citation type="submission" date="2025-08" db="UniProtKB">
        <authorList>
            <consortium name="RefSeq"/>
        </authorList>
    </citation>
    <scope>IDENTIFICATION</scope>
</reference>
<organism evidence="2 3">
    <name type="scientific">Lingula anatina</name>
    <name type="common">Brachiopod</name>
    <name type="synonym">Lingula unguis</name>
    <dbReference type="NCBI Taxonomy" id="7574"/>
    <lineage>
        <taxon>Eukaryota</taxon>
        <taxon>Metazoa</taxon>
        <taxon>Spiralia</taxon>
        <taxon>Lophotrochozoa</taxon>
        <taxon>Brachiopoda</taxon>
        <taxon>Linguliformea</taxon>
        <taxon>Lingulata</taxon>
        <taxon>Lingulida</taxon>
        <taxon>Linguloidea</taxon>
        <taxon>Lingulidae</taxon>
        <taxon>Lingula</taxon>
    </lineage>
</organism>